<dbReference type="EMBL" id="VZRP01002802">
    <property type="protein sequence ID" value="NWV60196.1"/>
    <property type="molecule type" value="Genomic_DNA"/>
</dbReference>
<name>A0A7K6GA42_9PASS</name>
<proteinExistence type="inferred from homology"/>
<dbReference type="GO" id="GO:0030544">
    <property type="term" value="F:Hsp70 protein binding"/>
    <property type="evidence" value="ECO:0007669"/>
    <property type="project" value="TreeGrafter"/>
</dbReference>
<dbReference type="PANTHER" id="PTHR46035:SF1">
    <property type="entry name" value="TETRATRICOPEPTIDE REPEAT PROTEIN 4"/>
    <property type="match status" value="1"/>
</dbReference>
<sequence length="302" mass="34684">NEGNEYFKEKDYGRAVAAYSEGLRRRCGDAELDAVLLTNRGAAHFHLGNYRSALNDAIQAKKLKPTHLKAIIRGALCHMELKNFSEALAWCEEGLQIDSKEKKLVEMRAKADKLKPPGFCVSDNSPHHICLAFDWFFVFSTLQERNIKLVLEPSDEEEEVSDGLAEISLDGFHSDSATGAKVHLDADGNLNWPVLFLYPEHEQTDFTMAFHENSRFIDHLMVMFAELPPWDLEKKYLPNNLELYFEDAEREEMYEVNPEHTLLQVLQHERYFVKAGTPTVLVFAKRSAFSKKYFSGKKVHRL</sequence>
<feature type="non-terminal residue" evidence="6">
    <location>
        <position position="1"/>
    </location>
</feature>
<dbReference type="CDD" id="cd21380">
    <property type="entry name" value="CTWD_Cns1"/>
    <property type="match status" value="1"/>
</dbReference>
<dbReference type="GO" id="GO:0006457">
    <property type="term" value="P:protein folding"/>
    <property type="evidence" value="ECO:0007669"/>
    <property type="project" value="TreeGrafter"/>
</dbReference>
<dbReference type="AlphaFoldDB" id="A0A7K6GA42"/>
<dbReference type="Gene3D" id="1.25.40.10">
    <property type="entry name" value="Tetratricopeptide repeat domain"/>
    <property type="match status" value="1"/>
</dbReference>
<dbReference type="GO" id="GO:0005829">
    <property type="term" value="C:cytosol"/>
    <property type="evidence" value="ECO:0007669"/>
    <property type="project" value="TreeGrafter"/>
</dbReference>
<accession>A0A7K6GA42</accession>
<evidence type="ECO:0000313" key="7">
    <source>
        <dbReference type="Proteomes" id="UP000564407"/>
    </source>
</evidence>
<dbReference type="InterPro" id="IPR044059">
    <property type="entry name" value="Csn1/TTC4_wheel"/>
</dbReference>
<dbReference type="SUPFAM" id="SSF48452">
    <property type="entry name" value="TPR-like"/>
    <property type="match status" value="1"/>
</dbReference>
<evidence type="ECO:0000259" key="5">
    <source>
        <dbReference type="Pfam" id="PF18972"/>
    </source>
</evidence>
<evidence type="ECO:0000256" key="3">
    <source>
        <dbReference type="ARBA" id="ARBA00023602"/>
    </source>
</evidence>
<comment type="similarity">
    <text evidence="3">Belongs to the TTC4 family.</text>
</comment>
<protein>
    <submittedName>
        <fullName evidence="6">TTC4 protein</fullName>
    </submittedName>
</protein>
<dbReference type="PROSITE" id="PS50005">
    <property type="entry name" value="TPR"/>
    <property type="match status" value="1"/>
</dbReference>
<keyword evidence="2 4" id="KW-0802">TPR repeat</keyword>
<comment type="caution">
    <text evidence="6">The sequence shown here is derived from an EMBL/GenBank/DDBJ whole genome shotgun (WGS) entry which is preliminary data.</text>
</comment>
<evidence type="ECO:0000256" key="2">
    <source>
        <dbReference type="ARBA" id="ARBA00022803"/>
    </source>
</evidence>
<dbReference type="SMART" id="SM00028">
    <property type="entry name" value="TPR"/>
    <property type="match status" value="2"/>
</dbReference>
<dbReference type="GO" id="GO:0005634">
    <property type="term" value="C:nucleus"/>
    <property type="evidence" value="ECO:0007669"/>
    <property type="project" value="TreeGrafter"/>
</dbReference>
<dbReference type="InterPro" id="IPR019734">
    <property type="entry name" value="TPR_rpt"/>
</dbReference>
<evidence type="ECO:0000313" key="6">
    <source>
        <dbReference type="EMBL" id="NWV60196.1"/>
    </source>
</evidence>
<dbReference type="Proteomes" id="UP000564407">
    <property type="component" value="Unassembled WGS sequence"/>
</dbReference>
<feature type="repeat" description="TPR" evidence="4">
    <location>
        <begin position="34"/>
        <end position="67"/>
    </location>
</feature>
<keyword evidence="1" id="KW-0677">Repeat</keyword>
<feature type="non-terminal residue" evidence="6">
    <location>
        <position position="302"/>
    </location>
</feature>
<reference evidence="6 7" key="1">
    <citation type="submission" date="2019-09" db="EMBL/GenBank/DDBJ databases">
        <title>Bird 10,000 Genomes (B10K) Project - Family phase.</title>
        <authorList>
            <person name="Zhang G."/>
        </authorList>
    </citation>
    <scope>NUCLEOTIDE SEQUENCE [LARGE SCALE GENOMIC DNA]</scope>
    <source>
        <strain evidence="6">B10K-DU-029-44</strain>
        <tissue evidence="6">Heart</tissue>
    </source>
</reference>
<keyword evidence="7" id="KW-1185">Reference proteome</keyword>
<organism evidence="6 7">
    <name type="scientific">Malurus elegans</name>
    <name type="common">Red-winged fairywren</name>
    <dbReference type="NCBI Taxonomy" id="720584"/>
    <lineage>
        <taxon>Eukaryota</taxon>
        <taxon>Metazoa</taxon>
        <taxon>Chordata</taxon>
        <taxon>Craniata</taxon>
        <taxon>Vertebrata</taxon>
        <taxon>Euteleostomi</taxon>
        <taxon>Archelosauria</taxon>
        <taxon>Archosauria</taxon>
        <taxon>Dinosauria</taxon>
        <taxon>Saurischia</taxon>
        <taxon>Theropoda</taxon>
        <taxon>Coelurosauria</taxon>
        <taxon>Aves</taxon>
        <taxon>Neognathae</taxon>
        <taxon>Neoaves</taxon>
        <taxon>Telluraves</taxon>
        <taxon>Australaves</taxon>
        <taxon>Passeriformes</taxon>
        <taxon>Meliphagoidea</taxon>
        <taxon>Maluridae</taxon>
        <taxon>Malurus</taxon>
    </lineage>
</organism>
<dbReference type="GO" id="GO:0051879">
    <property type="term" value="F:Hsp90 protein binding"/>
    <property type="evidence" value="ECO:0007669"/>
    <property type="project" value="InterPro"/>
</dbReference>
<feature type="domain" description="Cns1/TTC4 wheel" evidence="5">
    <location>
        <begin position="185"/>
        <end position="288"/>
    </location>
</feature>
<dbReference type="Pfam" id="PF18972">
    <property type="entry name" value="Wheel"/>
    <property type="match status" value="1"/>
</dbReference>
<evidence type="ECO:0000256" key="1">
    <source>
        <dbReference type="ARBA" id="ARBA00022737"/>
    </source>
</evidence>
<dbReference type="InterPro" id="IPR011990">
    <property type="entry name" value="TPR-like_helical_dom_sf"/>
</dbReference>
<gene>
    <name evidence="6" type="primary">Ttc4</name>
    <name evidence="6" type="ORF">MALELE_R04153</name>
</gene>
<evidence type="ECO:0000256" key="4">
    <source>
        <dbReference type="PROSITE-ProRule" id="PRU00339"/>
    </source>
</evidence>
<dbReference type="PANTHER" id="PTHR46035">
    <property type="entry name" value="TETRATRICOPEPTIDE REPEAT PROTEIN 4"/>
    <property type="match status" value="1"/>
</dbReference>